<dbReference type="HOGENOM" id="CLU_1149767_0_0_2"/>
<accession>D2RFA9</accession>
<dbReference type="EMBL" id="CP001857">
    <property type="protein sequence ID" value="ADB58803.1"/>
    <property type="molecule type" value="Genomic_DNA"/>
</dbReference>
<dbReference type="RefSeq" id="WP_012941138.1">
    <property type="nucleotide sequence ID" value="NC_013741.1"/>
</dbReference>
<reference evidence="1 2" key="1">
    <citation type="journal article" date="2010" name="Stand. Genomic Sci.">
        <title>Complete genome sequence of Archaeoglobus profundus type strain (AV18).</title>
        <authorList>
            <person name="von Jan M."/>
            <person name="Lapidus A."/>
            <person name="Del Rio T.G."/>
            <person name="Copeland A."/>
            <person name="Tice H."/>
            <person name="Cheng J.F."/>
            <person name="Lucas S."/>
            <person name="Chen F."/>
            <person name="Nolan M."/>
            <person name="Goodwin L."/>
            <person name="Han C."/>
            <person name="Pitluck S."/>
            <person name="Liolios K."/>
            <person name="Ivanova N."/>
            <person name="Mavromatis K."/>
            <person name="Ovchinnikova G."/>
            <person name="Chertkov O."/>
            <person name="Pati A."/>
            <person name="Chen A."/>
            <person name="Palaniappan K."/>
            <person name="Land M."/>
            <person name="Hauser L."/>
            <person name="Chang Y.J."/>
            <person name="Jeffries C.D."/>
            <person name="Saunders E."/>
            <person name="Brettin T."/>
            <person name="Detter J.C."/>
            <person name="Chain P."/>
            <person name="Eichinger K."/>
            <person name="Huber H."/>
            <person name="Spring S."/>
            <person name="Rohde M."/>
            <person name="Goker M."/>
            <person name="Wirth R."/>
            <person name="Woyke T."/>
            <person name="Bristow J."/>
            <person name="Eisen J.A."/>
            <person name="Markowitz V."/>
            <person name="Hugenholtz P."/>
            <person name="Kyrpides N.C."/>
            <person name="Klenk H.P."/>
        </authorList>
    </citation>
    <scope>NUCLEOTIDE SEQUENCE [LARGE SCALE GENOMIC DNA]</scope>
    <source>
        <strain evidence="2">DSM 5631 / JCM 9629 / NBRC 100127 / Av18</strain>
    </source>
</reference>
<dbReference type="STRING" id="572546.Arcpr_1759"/>
<sequence length="241" mass="28059">MPQRELYITTDPYTFTSAEGLESLKRALRAISEICNCKVRVVIPTLLYRELEVLKEGEIEKSILLRPFLIPRRIGIVRMIQLIPVLRQFFYEFKPESAHKYIEEVKEVGPVTRRYIEVELLRVRRELLGYPEMRLPIGWLSSLIFDYLALTHRLGALIVSFRRRFVDILQKLKIAVLVAHSRFKTAVKERARIVRRDLIIIGTALTRDALERLINQFNFDNLPITIAEYLAGKVLIIVADG</sequence>
<dbReference type="Proteomes" id="UP000001901">
    <property type="component" value="Chromosome"/>
</dbReference>
<dbReference type="GeneID" id="8740454"/>
<gene>
    <name evidence="1" type="ordered locus">Arcpr_1759</name>
</gene>
<name>D2RFA9_ARCPA</name>
<evidence type="ECO:0000313" key="1">
    <source>
        <dbReference type="EMBL" id="ADB58803.1"/>
    </source>
</evidence>
<dbReference type="PaxDb" id="572546-Arcpr_1759"/>
<dbReference type="KEGG" id="apo:Arcpr_1759"/>
<dbReference type="AlphaFoldDB" id="D2RFA9"/>
<evidence type="ECO:0000313" key="2">
    <source>
        <dbReference type="Proteomes" id="UP000001901"/>
    </source>
</evidence>
<protein>
    <submittedName>
        <fullName evidence="1">Uncharacterized protein</fullName>
    </submittedName>
</protein>
<organism evidence="1 2">
    <name type="scientific">Archaeoglobus profundus (strain DSM 5631 / JCM 9629 / NBRC 100127 / Av18)</name>
    <dbReference type="NCBI Taxonomy" id="572546"/>
    <lineage>
        <taxon>Archaea</taxon>
        <taxon>Methanobacteriati</taxon>
        <taxon>Methanobacteriota</taxon>
        <taxon>Archaeoglobi</taxon>
        <taxon>Archaeoglobales</taxon>
        <taxon>Archaeoglobaceae</taxon>
        <taxon>Archaeoglobus</taxon>
    </lineage>
</organism>
<proteinExistence type="predicted"/>
<keyword evidence="2" id="KW-1185">Reference proteome</keyword>